<accession>A0ABQ5HEB1</accession>
<sequence>MIYHPSRIEDRTFKTYSATMDKAGNLLSVRDVDYISRDLAGVKVSGLQQDRSPDKFCKKNRGIQESILRDELATLETTLEDIQLSSESSSI</sequence>
<proteinExistence type="predicted"/>
<protein>
    <submittedName>
        <fullName evidence="1">Uncharacterized protein</fullName>
    </submittedName>
</protein>
<evidence type="ECO:0000313" key="2">
    <source>
        <dbReference type="Proteomes" id="UP001151760"/>
    </source>
</evidence>
<keyword evidence="2" id="KW-1185">Reference proteome</keyword>
<gene>
    <name evidence="1" type="ORF">Tco_1067924</name>
</gene>
<organism evidence="1 2">
    <name type="scientific">Tanacetum coccineum</name>
    <dbReference type="NCBI Taxonomy" id="301880"/>
    <lineage>
        <taxon>Eukaryota</taxon>
        <taxon>Viridiplantae</taxon>
        <taxon>Streptophyta</taxon>
        <taxon>Embryophyta</taxon>
        <taxon>Tracheophyta</taxon>
        <taxon>Spermatophyta</taxon>
        <taxon>Magnoliopsida</taxon>
        <taxon>eudicotyledons</taxon>
        <taxon>Gunneridae</taxon>
        <taxon>Pentapetalae</taxon>
        <taxon>asterids</taxon>
        <taxon>campanulids</taxon>
        <taxon>Asterales</taxon>
        <taxon>Asteraceae</taxon>
        <taxon>Asteroideae</taxon>
        <taxon>Anthemideae</taxon>
        <taxon>Anthemidinae</taxon>
        <taxon>Tanacetum</taxon>
    </lineage>
</organism>
<name>A0ABQ5HEB1_9ASTR</name>
<reference evidence="1" key="1">
    <citation type="journal article" date="2022" name="Int. J. Mol. Sci.">
        <title>Draft Genome of Tanacetum Coccineum: Genomic Comparison of Closely Related Tanacetum-Family Plants.</title>
        <authorList>
            <person name="Yamashiro T."/>
            <person name="Shiraishi A."/>
            <person name="Nakayama K."/>
            <person name="Satake H."/>
        </authorList>
    </citation>
    <scope>NUCLEOTIDE SEQUENCE</scope>
</reference>
<comment type="caution">
    <text evidence="1">The sequence shown here is derived from an EMBL/GenBank/DDBJ whole genome shotgun (WGS) entry which is preliminary data.</text>
</comment>
<dbReference type="EMBL" id="BQNB010019524">
    <property type="protein sequence ID" value="GJT86207.1"/>
    <property type="molecule type" value="Genomic_DNA"/>
</dbReference>
<reference evidence="1" key="2">
    <citation type="submission" date="2022-01" db="EMBL/GenBank/DDBJ databases">
        <authorList>
            <person name="Yamashiro T."/>
            <person name="Shiraishi A."/>
            <person name="Satake H."/>
            <person name="Nakayama K."/>
        </authorList>
    </citation>
    <scope>NUCLEOTIDE SEQUENCE</scope>
</reference>
<dbReference type="Proteomes" id="UP001151760">
    <property type="component" value="Unassembled WGS sequence"/>
</dbReference>
<evidence type="ECO:0000313" key="1">
    <source>
        <dbReference type="EMBL" id="GJT86207.1"/>
    </source>
</evidence>